<dbReference type="Gene3D" id="3.40.50.150">
    <property type="entry name" value="Vaccinia Virus protein VP39"/>
    <property type="match status" value="1"/>
</dbReference>
<evidence type="ECO:0000256" key="1">
    <source>
        <dbReference type="ARBA" id="ARBA00022603"/>
    </source>
</evidence>
<keyword evidence="1 4" id="KW-0489">Methyltransferase</keyword>
<sequence>MTDTTDAAVAAQVQYIRSTSETSEALDAARADAEEFGLTIPDEVTGQLVTTLAAAGAASGSSGAVAITPAAGVVGLYMLEGLGERQNVTCIDSEAERQQHAKSLFRTAGYSPSRARFLPSRPLDVLSRLANDAYHLVYLDVSPLDMPAALKAAVGLLTVGGTLVMADSLLDGTVADTTRTDPDTRGAREADAEARALENCITTRLPLGAGVTLVTRTA</sequence>
<dbReference type="OrthoDB" id="4774874at2"/>
<evidence type="ECO:0000256" key="2">
    <source>
        <dbReference type="ARBA" id="ARBA00022679"/>
    </source>
</evidence>
<reference evidence="5" key="1">
    <citation type="submission" date="2018-04" db="EMBL/GenBank/DDBJ databases">
        <authorList>
            <person name="Liu S."/>
            <person name="Wang Z."/>
            <person name="Li J."/>
        </authorList>
    </citation>
    <scope>NUCLEOTIDE SEQUENCE [LARGE SCALE GENOMIC DNA]</scope>
    <source>
        <strain evidence="5">2189</strain>
    </source>
</reference>
<comment type="caution">
    <text evidence="4">The sequence shown here is derived from an EMBL/GenBank/DDBJ whole genome shotgun (WGS) entry which is preliminary data.</text>
</comment>
<dbReference type="GO" id="GO:0032259">
    <property type="term" value="P:methylation"/>
    <property type="evidence" value="ECO:0007669"/>
    <property type="project" value="UniProtKB-KW"/>
</dbReference>
<dbReference type="GO" id="GO:0008171">
    <property type="term" value="F:O-methyltransferase activity"/>
    <property type="evidence" value="ECO:0007669"/>
    <property type="project" value="InterPro"/>
</dbReference>
<dbReference type="RefSeq" id="WP_108432601.1">
    <property type="nucleotide sequence ID" value="NZ_CP026947.1"/>
</dbReference>
<evidence type="ECO:0000313" key="4">
    <source>
        <dbReference type="EMBL" id="PWC02676.1"/>
    </source>
</evidence>
<dbReference type="PROSITE" id="PS51682">
    <property type="entry name" value="SAM_OMT_I"/>
    <property type="match status" value="1"/>
</dbReference>
<name>A0A2U1T9I9_9CORY</name>
<dbReference type="KEGG" id="cyz:C3B44_07110"/>
<dbReference type="EMBL" id="QEEZ01000002">
    <property type="protein sequence ID" value="PWC02676.1"/>
    <property type="molecule type" value="Genomic_DNA"/>
</dbReference>
<dbReference type="InterPro" id="IPR029063">
    <property type="entry name" value="SAM-dependent_MTases_sf"/>
</dbReference>
<dbReference type="AlphaFoldDB" id="A0A2U1T9I9"/>
<keyword evidence="2 4" id="KW-0808">Transferase</keyword>
<keyword evidence="3" id="KW-0949">S-adenosyl-L-methionine</keyword>
<organism evidence="4 5">
    <name type="scientific">Corynebacterium yudongzhengii</name>
    <dbReference type="NCBI Taxonomy" id="2080740"/>
    <lineage>
        <taxon>Bacteria</taxon>
        <taxon>Bacillati</taxon>
        <taxon>Actinomycetota</taxon>
        <taxon>Actinomycetes</taxon>
        <taxon>Mycobacteriales</taxon>
        <taxon>Corynebacteriaceae</taxon>
        <taxon>Corynebacterium</taxon>
    </lineage>
</organism>
<dbReference type="SUPFAM" id="SSF53335">
    <property type="entry name" value="S-adenosyl-L-methionine-dependent methyltransferases"/>
    <property type="match status" value="1"/>
</dbReference>
<dbReference type="Proteomes" id="UP000244989">
    <property type="component" value="Unassembled WGS sequence"/>
</dbReference>
<evidence type="ECO:0000313" key="5">
    <source>
        <dbReference type="Proteomes" id="UP000244989"/>
    </source>
</evidence>
<dbReference type="InterPro" id="IPR002935">
    <property type="entry name" value="SAM_O-MeTrfase"/>
</dbReference>
<protein>
    <submittedName>
        <fullName evidence="4">Methyltransferase</fullName>
    </submittedName>
</protein>
<gene>
    <name evidence="4" type="ORF">DF222_01580</name>
</gene>
<keyword evidence="5" id="KW-1185">Reference proteome</keyword>
<proteinExistence type="predicted"/>
<accession>A0A2U1T9I9</accession>
<evidence type="ECO:0000256" key="3">
    <source>
        <dbReference type="ARBA" id="ARBA00022691"/>
    </source>
</evidence>
<dbReference type="Pfam" id="PF01596">
    <property type="entry name" value="Methyltransf_3"/>
    <property type="match status" value="1"/>
</dbReference>